<proteinExistence type="inferred from homology"/>
<feature type="binding site" evidence="12">
    <location>
        <position position="137"/>
    </location>
    <ligand>
        <name>substrate</name>
    </ligand>
</feature>
<dbReference type="RefSeq" id="WP_344760780.1">
    <property type="nucleotide sequence ID" value="NZ_BAAAZU010000031.1"/>
</dbReference>
<feature type="binding site" evidence="12">
    <location>
        <position position="267"/>
    </location>
    <ligand>
        <name>substrate</name>
    </ligand>
</feature>
<feature type="binding site" evidence="12">
    <location>
        <position position="263"/>
    </location>
    <ligand>
        <name>K(+)</name>
        <dbReference type="ChEBI" id="CHEBI:29103"/>
    </ligand>
</feature>
<comment type="cofactor">
    <cofactor evidence="12">
        <name>Mg(2+)</name>
        <dbReference type="ChEBI" id="CHEBI:18420"/>
    </cofactor>
    <text evidence="12">Requires a divalent cation, most likely magnesium in vivo, as an electrophilic catalyst to aid phosphoryl group transfer. It is the chelate of the metal and the nucleotide that is the actual substrate.</text>
</comment>
<evidence type="ECO:0000256" key="3">
    <source>
        <dbReference type="ARBA" id="ARBA00016943"/>
    </source>
</evidence>
<dbReference type="InterPro" id="IPR002139">
    <property type="entry name" value="Ribo/fructo_kinase"/>
</dbReference>
<comment type="function">
    <text evidence="12">Catalyzes the phosphorylation of ribose at O-5 in a reaction requiring ATP and magnesium. The resulting D-ribose-5-phosphate can then be used either for sythesis of nucleotides, histidine, and tryptophan, or as a component of the pentose phosphate pathway.</text>
</comment>
<feature type="binding site" evidence="12">
    <location>
        <position position="308"/>
    </location>
    <ligand>
        <name>K(+)</name>
        <dbReference type="ChEBI" id="CHEBI:29103"/>
    </ligand>
</feature>
<evidence type="ECO:0000256" key="4">
    <source>
        <dbReference type="ARBA" id="ARBA00022679"/>
    </source>
</evidence>
<keyword evidence="15" id="KW-1185">Reference proteome</keyword>
<comment type="pathway">
    <text evidence="12">Carbohydrate metabolism; D-ribose degradation; D-ribose 5-phosphate from beta-D-ribopyranose: step 2/2.</text>
</comment>
<evidence type="ECO:0000256" key="10">
    <source>
        <dbReference type="ARBA" id="ARBA00022958"/>
    </source>
</evidence>
<dbReference type="Pfam" id="PF00294">
    <property type="entry name" value="PfkB"/>
    <property type="match status" value="1"/>
</dbReference>
<dbReference type="InterPro" id="IPR011611">
    <property type="entry name" value="PfkB_dom"/>
</dbReference>
<evidence type="ECO:0000259" key="13">
    <source>
        <dbReference type="Pfam" id="PF00294"/>
    </source>
</evidence>
<name>A0ABP7MZX7_9GAMM</name>
<keyword evidence="9 12" id="KW-0460">Magnesium</keyword>
<dbReference type="PANTHER" id="PTHR10584:SF166">
    <property type="entry name" value="RIBOKINASE"/>
    <property type="match status" value="1"/>
</dbReference>
<evidence type="ECO:0000256" key="6">
    <source>
        <dbReference type="ARBA" id="ARBA00022741"/>
    </source>
</evidence>
<dbReference type="EC" id="2.7.1.15" evidence="2 12"/>
<dbReference type="PANTHER" id="PTHR10584">
    <property type="entry name" value="SUGAR KINASE"/>
    <property type="match status" value="1"/>
</dbReference>
<dbReference type="InterPro" id="IPR002173">
    <property type="entry name" value="Carboh/pur_kinase_PfkB_CS"/>
</dbReference>
<evidence type="ECO:0000256" key="2">
    <source>
        <dbReference type="ARBA" id="ARBA00012035"/>
    </source>
</evidence>
<evidence type="ECO:0000256" key="9">
    <source>
        <dbReference type="ARBA" id="ARBA00022842"/>
    </source>
</evidence>
<keyword evidence="11 12" id="KW-0119">Carbohydrate metabolism</keyword>
<keyword evidence="12" id="KW-0963">Cytoplasm</keyword>
<evidence type="ECO:0000256" key="11">
    <source>
        <dbReference type="ARBA" id="ARBA00023277"/>
    </source>
</evidence>
<comment type="caution">
    <text evidence="14">The sequence shown here is derived from an EMBL/GenBank/DDBJ whole genome shotgun (WGS) entry which is preliminary data.</text>
</comment>
<feature type="domain" description="Carbohydrate kinase PfkB" evidence="13">
    <location>
        <begin position="1"/>
        <end position="310"/>
    </location>
</feature>
<keyword evidence="8 12" id="KW-0067">ATP-binding</keyword>
<keyword evidence="5 12" id="KW-0479">Metal-binding</keyword>
<comment type="subcellular location">
    <subcellularLocation>
        <location evidence="12">Cytoplasm</location>
    </subcellularLocation>
</comment>
<comment type="subunit">
    <text evidence="12">Homodimer.</text>
</comment>
<dbReference type="Proteomes" id="UP001501727">
    <property type="component" value="Unassembled WGS sequence"/>
</dbReference>
<sequence>MSRVVVVGSFNVDHVWTTATLPRPGETLGGRYATGPGGKGFNQATASARAGAATTFVCALGDDPGGELARRLADADGIDLRAQRSDEPTGTAGIYVDGEGRNSIVIGAGANGVLSPAHVAAQRDAFDAAGVVLAQLESPPAAITAALQAARAGEATTLLNPAPANAPTTRELLALADILTPNETEFAGLVTRHVGERIDGDAVTALDQSRLHALCRELLPAGTVVVTLGASGCFVSHAGDALRGDERPFYRLGAEQVRAVDTTGAGDAFNGALVAALAGGSGVAFAAHLRFASRFAALSTEREGAAASMPRRDEVLERFGA</sequence>
<keyword evidence="6 12" id="KW-0547">Nucleotide-binding</keyword>
<accession>A0ABP7MZX7</accession>
<protein>
    <recommendedName>
        <fullName evidence="3 12">Ribokinase</fullName>
        <shortName evidence="12">RK</shortName>
        <ecNumber evidence="2 12">2.7.1.15</ecNumber>
    </recommendedName>
</protein>
<feature type="binding site" evidence="12">
    <location>
        <begin position="266"/>
        <end position="267"/>
    </location>
    <ligand>
        <name>ATP</name>
        <dbReference type="ChEBI" id="CHEBI:30616"/>
    </ligand>
</feature>
<gene>
    <name evidence="12" type="primary">rbsK</name>
    <name evidence="14" type="ORF">GCM10022229_29410</name>
</gene>
<dbReference type="PRINTS" id="PR00990">
    <property type="entry name" value="RIBOKINASE"/>
</dbReference>
<keyword evidence="10 12" id="KW-0630">Potassium</keyword>
<feature type="binding site" evidence="12">
    <location>
        <position position="261"/>
    </location>
    <ligand>
        <name>K(+)</name>
        <dbReference type="ChEBI" id="CHEBI:29103"/>
    </ligand>
</feature>
<organism evidence="14 15">
    <name type="scientific">Luteimonas lutimaris</name>
    <dbReference type="NCBI Taxonomy" id="698645"/>
    <lineage>
        <taxon>Bacteria</taxon>
        <taxon>Pseudomonadati</taxon>
        <taxon>Pseudomonadota</taxon>
        <taxon>Gammaproteobacteria</taxon>
        <taxon>Lysobacterales</taxon>
        <taxon>Lysobacteraceae</taxon>
        <taxon>Luteimonas</taxon>
    </lineage>
</organism>
<comment type="caution">
    <text evidence="12">Lacks conserved residue(s) required for the propagation of feature annotation.</text>
</comment>
<reference evidence="15" key="1">
    <citation type="journal article" date="2019" name="Int. J. Syst. Evol. Microbiol.">
        <title>The Global Catalogue of Microorganisms (GCM) 10K type strain sequencing project: providing services to taxonomists for standard genome sequencing and annotation.</title>
        <authorList>
            <consortium name="The Broad Institute Genomics Platform"/>
            <consortium name="The Broad Institute Genome Sequencing Center for Infectious Disease"/>
            <person name="Wu L."/>
            <person name="Ma J."/>
        </authorList>
    </citation>
    <scope>NUCLEOTIDE SEQUENCE [LARGE SCALE GENOMIC DNA]</scope>
    <source>
        <strain evidence="15">JCM 16916</strain>
    </source>
</reference>
<keyword evidence="4 12" id="KW-0808">Transferase</keyword>
<feature type="binding site" evidence="12">
    <location>
        <position position="299"/>
    </location>
    <ligand>
        <name>K(+)</name>
        <dbReference type="ChEBI" id="CHEBI:29103"/>
    </ligand>
</feature>
<evidence type="ECO:0000313" key="15">
    <source>
        <dbReference type="Proteomes" id="UP001501727"/>
    </source>
</evidence>
<dbReference type="SUPFAM" id="SSF53613">
    <property type="entry name" value="Ribokinase-like"/>
    <property type="match status" value="1"/>
</dbReference>
<feature type="binding site" evidence="12">
    <location>
        <position position="302"/>
    </location>
    <ligand>
        <name>K(+)</name>
        <dbReference type="ChEBI" id="CHEBI:29103"/>
    </ligand>
</feature>
<dbReference type="Gene3D" id="3.40.1190.20">
    <property type="match status" value="1"/>
</dbReference>
<dbReference type="InterPro" id="IPR011877">
    <property type="entry name" value="Ribokinase"/>
</dbReference>
<feature type="binding site" evidence="12">
    <location>
        <begin position="227"/>
        <end position="232"/>
    </location>
    <ligand>
        <name>ATP</name>
        <dbReference type="ChEBI" id="CHEBI:30616"/>
    </ligand>
</feature>
<dbReference type="HAMAP" id="MF_01987">
    <property type="entry name" value="Ribokinase"/>
    <property type="match status" value="1"/>
</dbReference>
<feature type="binding site" evidence="12">
    <location>
        <begin position="11"/>
        <end position="13"/>
    </location>
    <ligand>
        <name>substrate</name>
    </ligand>
</feature>
<feature type="binding site" evidence="12">
    <location>
        <position position="182"/>
    </location>
    <ligand>
        <name>ATP</name>
        <dbReference type="ChEBI" id="CHEBI:30616"/>
    </ligand>
</feature>
<comment type="similarity">
    <text evidence="12">Belongs to the carbohydrate kinase PfkB family. Ribokinase subfamily.</text>
</comment>
<feature type="binding site" evidence="12">
    <location>
        <position position="304"/>
    </location>
    <ligand>
        <name>K(+)</name>
        <dbReference type="ChEBI" id="CHEBI:29103"/>
    </ligand>
</feature>
<dbReference type="EMBL" id="BAAAZU010000031">
    <property type="protein sequence ID" value="GAA3933616.1"/>
    <property type="molecule type" value="Genomic_DNA"/>
</dbReference>
<comment type="activity regulation">
    <text evidence="12">Activated by a monovalent cation that binds near, but not in, the active site. The most likely occupant of the site in vivo is potassium. Ion binding induces a conformational change that may alter substrate affinity.</text>
</comment>
<keyword evidence="7 12" id="KW-0418">Kinase</keyword>
<evidence type="ECO:0000256" key="7">
    <source>
        <dbReference type="ARBA" id="ARBA00022777"/>
    </source>
</evidence>
<comment type="catalytic activity">
    <reaction evidence="12">
        <text>D-ribose + ATP = D-ribose 5-phosphate + ADP + H(+)</text>
        <dbReference type="Rhea" id="RHEA:13697"/>
        <dbReference type="ChEBI" id="CHEBI:15378"/>
        <dbReference type="ChEBI" id="CHEBI:30616"/>
        <dbReference type="ChEBI" id="CHEBI:47013"/>
        <dbReference type="ChEBI" id="CHEBI:78346"/>
        <dbReference type="ChEBI" id="CHEBI:456216"/>
        <dbReference type="EC" id="2.7.1.15"/>
    </reaction>
</comment>
<comment type="similarity">
    <text evidence="1">Belongs to the carbohydrate kinase pfkB family.</text>
</comment>
<dbReference type="CDD" id="cd01174">
    <property type="entry name" value="ribokinase"/>
    <property type="match status" value="1"/>
</dbReference>
<dbReference type="InterPro" id="IPR029056">
    <property type="entry name" value="Ribokinase-like"/>
</dbReference>
<evidence type="ECO:0000256" key="8">
    <source>
        <dbReference type="ARBA" id="ARBA00022840"/>
    </source>
</evidence>
<evidence type="ECO:0000256" key="12">
    <source>
        <dbReference type="HAMAP-Rule" id="MF_01987"/>
    </source>
</evidence>
<evidence type="ECO:0000256" key="1">
    <source>
        <dbReference type="ARBA" id="ARBA00005380"/>
    </source>
</evidence>
<dbReference type="PROSITE" id="PS00584">
    <property type="entry name" value="PFKB_KINASES_2"/>
    <property type="match status" value="1"/>
</dbReference>
<feature type="active site" description="Proton acceptor" evidence="12">
    <location>
        <position position="267"/>
    </location>
</feature>
<evidence type="ECO:0000256" key="5">
    <source>
        <dbReference type="ARBA" id="ARBA00022723"/>
    </source>
</evidence>
<feature type="binding site" evidence="12">
    <location>
        <begin position="38"/>
        <end position="42"/>
    </location>
    <ligand>
        <name>substrate</name>
    </ligand>
</feature>
<evidence type="ECO:0000313" key="14">
    <source>
        <dbReference type="EMBL" id="GAA3933616.1"/>
    </source>
</evidence>